<dbReference type="EMBL" id="AVOT02012889">
    <property type="protein sequence ID" value="MBW0495052.1"/>
    <property type="molecule type" value="Genomic_DNA"/>
</dbReference>
<name>A0A9Q3D3X6_9BASI</name>
<protein>
    <submittedName>
        <fullName evidence="1">Uncharacterized protein</fullName>
    </submittedName>
</protein>
<dbReference type="AlphaFoldDB" id="A0A9Q3D3X6"/>
<sequence>MTRDYGSRRIQAIRLCTSRVWGHNSFYSLLKVFNVALQDPLGPQSTIQDFPFLDGPGPLSMGPGHIEKIVPWAFFWTHGPPQAQRICSLATIIVPTDRGFWTTDHRDPKRY</sequence>
<keyword evidence="2" id="KW-1185">Reference proteome</keyword>
<organism evidence="1 2">
    <name type="scientific">Austropuccinia psidii MF-1</name>
    <dbReference type="NCBI Taxonomy" id="1389203"/>
    <lineage>
        <taxon>Eukaryota</taxon>
        <taxon>Fungi</taxon>
        <taxon>Dikarya</taxon>
        <taxon>Basidiomycota</taxon>
        <taxon>Pucciniomycotina</taxon>
        <taxon>Pucciniomycetes</taxon>
        <taxon>Pucciniales</taxon>
        <taxon>Sphaerophragmiaceae</taxon>
        <taxon>Austropuccinia</taxon>
    </lineage>
</organism>
<comment type="caution">
    <text evidence="1">The sequence shown here is derived from an EMBL/GenBank/DDBJ whole genome shotgun (WGS) entry which is preliminary data.</text>
</comment>
<evidence type="ECO:0000313" key="1">
    <source>
        <dbReference type="EMBL" id="MBW0495052.1"/>
    </source>
</evidence>
<evidence type="ECO:0000313" key="2">
    <source>
        <dbReference type="Proteomes" id="UP000765509"/>
    </source>
</evidence>
<dbReference type="Proteomes" id="UP000765509">
    <property type="component" value="Unassembled WGS sequence"/>
</dbReference>
<accession>A0A9Q3D3X6</accession>
<proteinExistence type="predicted"/>
<gene>
    <name evidence="1" type="ORF">O181_034767</name>
</gene>
<reference evidence="1" key="1">
    <citation type="submission" date="2021-03" db="EMBL/GenBank/DDBJ databases">
        <title>Draft genome sequence of rust myrtle Austropuccinia psidii MF-1, a brazilian biotype.</title>
        <authorList>
            <person name="Quecine M.C."/>
            <person name="Pachon D.M.R."/>
            <person name="Bonatelli M.L."/>
            <person name="Correr F.H."/>
            <person name="Franceschini L.M."/>
            <person name="Leite T.F."/>
            <person name="Margarido G.R.A."/>
            <person name="Almeida C.A."/>
            <person name="Ferrarezi J.A."/>
            <person name="Labate C.A."/>
        </authorList>
    </citation>
    <scope>NUCLEOTIDE SEQUENCE</scope>
    <source>
        <strain evidence="1">MF-1</strain>
    </source>
</reference>